<name>A0A835ZBQ0_9STRA</name>
<dbReference type="EMBL" id="JAFCMP010000090">
    <property type="protein sequence ID" value="KAG5187294.1"/>
    <property type="molecule type" value="Genomic_DNA"/>
</dbReference>
<evidence type="ECO:0000313" key="4">
    <source>
        <dbReference type="Proteomes" id="UP000664859"/>
    </source>
</evidence>
<feature type="compositionally biased region" description="Low complexity" evidence="1">
    <location>
        <begin position="1127"/>
        <end position="1152"/>
    </location>
</feature>
<feature type="region of interest" description="Disordered" evidence="1">
    <location>
        <begin position="727"/>
        <end position="749"/>
    </location>
</feature>
<keyword evidence="4" id="KW-1185">Reference proteome</keyword>
<dbReference type="PROSITE" id="PS50020">
    <property type="entry name" value="WW_DOMAIN_2"/>
    <property type="match status" value="1"/>
</dbReference>
<dbReference type="AlphaFoldDB" id="A0A835ZBQ0"/>
<dbReference type="SUPFAM" id="SSF51045">
    <property type="entry name" value="WW domain"/>
    <property type="match status" value="1"/>
</dbReference>
<feature type="domain" description="WW" evidence="2">
    <location>
        <begin position="1187"/>
        <end position="1221"/>
    </location>
</feature>
<feature type="compositionally biased region" description="Gly residues" evidence="1">
    <location>
        <begin position="1153"/>
        <end position="1164"/>
    </location>
</feature>
<sequence length="1243" mass="128483">MSDSEAIAVGKALRAVDERSLEAWLHWVRQGGTAVCSDIWREAWDSFRPRTNADLTFGPNDPAHNEVVFLRDAGSGSAANEAQALAVQVPVVELGADGLPAVQSETGDVAAARTVAAALRESDVLRLGKCRVTGDAVVGSGGARAPPLWLRVAVVSVREECVVLARRCGEWGAPLAECDSAHGGLLEVPLARLAGAVVLRERGDSRSAAAAPPLPPPDFRTAAAAGCTVVAFALPLPSAEWGLAWLRAAAAEDCRLGGADSLAARAEGGALSAAAALQAEAARERRRRRDRALRDRADARVREARALLPRLSPARALRRDAWAAVGRALFAAEGGRRGRGALRAEWARWTEAAAAAVEAGQQFSAEGQRAAAAAAAQQRAGLPARPRAAAPAAQRQRCGGAAGAVAAADDCRAAWLRFRPRTSLDAPALVNLRAWVQSSRRPRPRAAPWRSGAGSSSVCDTFSDCMRANASDAAAAKLAEFSGAHLKGDSNRLAGGAPTATLSSALRGDALARAKQMVKELPERTRTVLQFLEPSSEPLQVPAVSMVRTPLSGPPAGPPSGFLMGEGLFPLPPGKGIGGLFPLPPGKGDRRGQKGLTLVPRDVVAEVRPGDWLLVTSGTGGYKGVWRQVVGLSVLQPAVMVRARGSRAYGAQSDGSPWQLPRRRTEAARGSAAAAAASAAATAAASGAGADARRARSGSDAWRPLRVGLEELWGAWVFRDDEPCASQDFNTDAPGARWSEPPPPRTGCVGLAFQLPVPDAAGAVDELRRWARSDAAEPEHTPRTTASGGDGISASRVPSDSKIQHNSAQHRDANSYLPSNTRRSAAATAAGDAAAAAAGGGRALLLPAPMLRALERGVARLLVAWSGAGEARVELLSTEPPRADAGSSAAAAAAPLRSAWRAVYAGAAGACEVTGLRQCSTYTLRVRAAGRRVALLRACTLAAAPPRAPLLARWLPRGGGGAHERVAVIEMGCDCAAAAGRWVLRRRRLPMLSADLAADQQTALATARQWSAIGGDTSADAGPEASVNAAGGRVFEVYRGRKGEAAVGGLEGYRGGWSPALPVTVPQQLRARQSHPPSRAQHTSGRSGSAAEADGDAQAVVRALGPRLSAAQQRRVTAAFARVLRSGGASSSGSDCSAGSRLRSSSSSTERGSGSGGDGSGASGDTGDTAGDGASGKRDARQNSRKGRLPRGWRRVHDGAGGAAFYVNDGAGVAQWTRPQAWQEEAVALDLGDAAAAMRFEHD</sequence>
<comment type="caution">
    <text evidence="3">The sequence shown here is derived from an EMBL/GenBank/DDBJ whole genome shotgun (WGS) entry which is preliminary data.</text>
</comment>
<dbReference type="Proteomes" id="UP000664859">
    <property type="component" value="Unassembled WGS sequence"/>
</dbReference>
<dbReference type="InterPro" id="IPR036020">
    <property type="entry name" value="WW_dom_sf"/>
</dbReference>
<feature type="region of interest" description="Disordered" evidence="1">
    <location>
        <begin position="646"/>
        <end position="669"/>
    </location>
</feature>
<feature type="region of interest" description="Disordered" evidence="1">
    <location>
        <begin position="1127"/>
        <end position="1196"/>
    </location>
</feature>
<evidence type="ECO:0000313" key="3">
    <source>
        <dbReference type="EMBL" id="KAG5187294.1"/>
    </source>
</evidence>
<reference evidence="3" key="1">
    <citation type="submission" date="2021-02" db="EMBL/GenBank/DDBJ databases">
        <title>First Annotated Genome of the Yellow-green Alga Tribonema minus.</title>
        <authorList>
            <person name="Mahan K.M."/>
        </authorList>
    </citation>
    <scope>NUCLEOTIDE SEQUENCE</scope>
    <source>
        <strain evidence="3">UTEX B ZZ1240</strain>
    </source>
</reference>
<dbReference type="InterPro" id="IPR001202">
    <property type="entry name" value="WW_dom"/>
</dbReference>
<protein>
    <recommendedName>
        <fullName evidence="2">WW domain-containing protein</fullName>
    </recommendedName>
</protein>
<organism evidence="3 4">
    <name type="scientific">Tribonema minus</name>
    <dbReference type="NCBI Taxonomy" id="303371"/>
    <lineage>
        <taxon>Eukaryota</taxon>
        <taxon>Sar</taxon>
        <taxon>Stramenopiles</taxon>
        <taxon>Ochrophyta</taxon>
        <taxon>PX clade</taxon>
        <taxon>Xanthophyceae</taxon>
        <taxon>Tribonematales</taxon>
        <taxon>Tribonemataceae</taxon>
        <taxon>Tribonema</taxon>
    </lineage>
</organism>
<feature type="compositionally biased region" description="Basic and acidic residues" evidence="1">
    <location>
        <begin position="772"/>
        <end position="782"/>
    </location>
</feature>
<evidence type="ECO:0000256" key="1">
    <source>
        <dbReference type="SAM" id="MobiDB-lite"/>
    </source>
</evidence>
<gene>
    <name evidence="3" type="ORF">JKP88DRAFT_348025</name>
</gene>
<evidence type="ECO:0000259" key="2">
    <source>
        <dbReference type="PROSITE" id="PS50020"/>
    </source>
</evidence>
<feature type="compositionally biased region" description="Basic residues" evidence="1">
    <location>
        <begin position="1183"/>
        <end position="1194"/>
    </location>
</feature>
<proteinExistence type="predicted"/>
<accession>A0A835ZBQ0</accession>
<feature type="region of interest" description="Disordered" evidence="1">
    <location>
        <begin position="772"/>
        <end position="822"/>
    </location>
</feature>
<feature type="region of interest" description="Disordered" evidence="1">
    <location>
        <begin position="1068"/>
        <end position="1096"/>
    </location>
</feature>